<dbReference type="AlphaFoldDB" id="A0A397IJJ9"/>
<dbReference type="Gene3D" id="3.30.200.20">
    <property type="entry name" value="Phosphorylase Kinase, domain 1"/>
    <property type="match status" value="1"/>
</dbReference>
<comment type="caution">
    <text evidence="1">The sequence shown here is derived from an EMBL/GenBank/DDBJ whole genome shotgun (WGS) entry which is preliminary data.</text>
</comment>
<evidence type="ECO:0000313" key="2">
    <source>
        <dbReference type="Proteomes" id="UP000266861"/>
    </source>
</evidence>
<dbReference type="InterPro" id="IPR011009">
    <property type="entry name" value="Kinase-like_dom_sf"/>
</dbReference>
<sequence>MVILKKTITIRRPICKGSFSQIYSAELDNNEDNNNNPSVIHKVLKDSRNFGGRHLKELLHEMDVLQQNCYFKNIFVDFVDGYNKIYIGDFEHHIVGELPYIAFEVFRWKKPDISNFKSYDDGGDIPNGCNDLMINCRNADPDKRPDSTILKEIFETMVTTLKDPKSFRFVLILTFRLITITAIHNNNDNNNNNNTNNNNYELIISSLLEFIQRERTKIEYENKKIKVLGIFDNITGGLAKKAAALVLDKYVLDNITKKVIVDKKKTDIISTQNGDSSFEISEKITEELDVISYNGLIVRLKTLPLMTNSNMSPIPWLL</sequence>
<dbReference type="EMBL" id="PQFF01000218">
    <property type="protein sequence ID" value="RHZ72850.1"/>
    <property type="molecule type" value="Genomic_DNA"/>
</dbReference>
<gene>
    <name evidence="1" type="ORF">Glove_236g67</name>
</gene>
<evidence type="ECO:0008006" key="3">
    <source>
        <dbReference type="Google" id="ProtNLM"/>
    </source>
</evidence>
<accession>A0A397IJJ9</accession>
<reference evidence="1 2" key="1">
    <citation type="submission" date="2018-08" db="EMBL/GenBank/DDBJ databases">
        <title>Genome and evolution of the arbuscular mycorrhizal fungus Diversispora epigaea (formerly Glomus versiforme) and its bacterial endosymbionts.</title>
        <authorList>
            <person name="Sun X."/>
            <person name="Fei Z."/>
            <person name="Harrison M."/>
        </authorList>
    </citation>
    <scope>NUCLEOTIDE SEQUENCE [LARGE SCALE GENOMIC DNA]</scope>
    <source>
        <strain evidence="1 2">IT104</strain>
    </source>
</reference>
<protein>
    <recommendedName>
        <fullName evidence="3">Protein kinase domain-containing protein</fullName>
    </recommendedName>
</protein>
<name>A0A397IJJ9_9GLOM</name>
<evidence type="ECO:0000313" key="1">
    <source>
        <dbReference type="EMBL" id="RHZ72850.1"/>
    </source>
</evidence>
<proteinExistence type="predicted"/>
<organism evidence="1 2">
    <name type="scientific">Diversispora epigaea</name>
    <dbReference type="NCBI Taxonomy" id="1348612"/>
    <lineage>
        <taxon>Eukaryota</taxon>
        <taxon>Fungi</taxon>
        <taxon>Fungi incertae sedis</taxon>
        <taxon>Mucoromycota</taxon>
        <taxon>Glomeromycotina</taxon>
        <taxon>Glomeromycetes</taxon>
        <taxon>Diversisporales</taxon>
        <taxon>Diversisporaceae</taxon>
        <taxon>Diversispora</taxon>
    </lineage>
</organism>
<keyword evidence="2" id="KW-1185">Reference proteome</keyword>
<dbReference type="Proteomes" id="UP000266861">
    <property type="component" value="Unassembled WGS sequence"/>
</dbReference>
<dbReference type="SUPFAM" id="SSF56112">
    <property type="entry name" value="Protein kinase-like (PK-like)"/>
    <property type="match status" value="1"/>
</dbReference>